<comment type="cofactor">
    <cofactor evidence="6">
        <name>Mg(2+)</name>
        <dbReference type="ChEBI" id="CHEBI:18420"/>
    </cofactor>
    <text evidence="6">Binds 1 Mg(2+) ion per trimer.</text>
</comment>
<evidence type="ECO:0000256" key="5">
    <source>
        <dbReference type="PIRSR" id="PIRSR000699-1"/>
    </source>
</evidence>
<evidence type="ECO:0000256" key="7">
    <source>
        <dbReference type="PROSITE-ProRule" id="PRU00418"/>
    </source>
</evidence>
<gene>
    <name evidence="8" type="ORF">SAMN02745134_02262</name>
</gene>
<evidence type="ECO:0000256" key="4">
    <source>
        <dbReference type="ARBA" id="ARBA00022683"/>
    </source>
</evidence>
<keyword evidence="1" id="KW-0813">Transport</keyword>
<evidence type="ECO:0000256" key="2">
    <source>
        <dbReference type="ARBA" id="ARBA00022597"/>
    </source>
</evidence>
<dbReference type="InterPro" id="IPR036542">
    <property type="entry name" value="PTS_IIA_lac/cel_sf"/>
</dbReference>
<dbReference type="PIRSF" id="PIRSF000699">
    <property type="entry name" value="PTS_IILac_III"/>
    <property type="match status" value="1"/>
</dbReference>
<proteinExistence type="predicted"/>
<accession>A0A1W1XL32</accession>
<keyword evidence="3" id="KW-0808">Transferase</keyword>
<evidence type="ECO:0000313" key="8">
    <source>
        <dbReference type="EMBL" id="SMC24683.1"/>
    </source>
</evidence>
<dbReference type="Pfam" id="PF02255">
    <property type="entry name" value="PTS_IIA"/>
    <property type="match status" value="1"/>
</dbReference>
<sequence length="105" mass="11801">MDKQLVQDCMTLITCSGEGKALATEAFNLILSGDKYGAEAKLKEAGKSIGEAHNIQTRLIEEELNGIIIEKTILLIHAQDQFMTSVTYRDMVKLIIELYQKVREK</sequence>
<dbReference type="Proteomes" id="UP000192468">
    <property type="component" value="Unassembled WGS sequence"/>
</dbReference>
<feature type="binding site" evidence="6">
    <location>
        <position position="80"/>
    </location>
    <ligand>
        <name>Mg(2+)</name>
        <dbReference type="ChEBI" id="CHEBI:18420"/>
        <note>ligand shared between all trimeric partners</note>
    </ligand>
</feature>
<feature type="modified residue" description="Phosphohistidine; by HPr" evidence="7">
    <location>
        <position position="77"/>
    </location>
</feature>
<keyword evidence="4" id="KW-0598">Phosphotransferase system</keyword>
<dbReference type="PROSITE" id="PS51095">
    <property type="entry name" value="PTS_EIIA_TYPE_3"/>
    <property type="match status" value="1"/>
</dbReference>
<dbReference type="RefSeq" id="WP_084116093.1">
    <property type="nucleotide sequence ID" value="NZ_FWXH01000007.1"/>
</dbReference>
<dbReference type="GO" id="GO:0046872">
    <property type="term" value="F:metal ion binding"/>
    <property type="evidence" value="ECO:0007669"/>
    <property type="project" value="UniProtKB-KW"/>
</dbReference>
<reference evidence="8 9" key="1">
    <citation type="submission" date="2017-04" db="EMBL/GenBank/DDBJ databases">
        <authorList>
            <person name="Afonso C.L."/>
            <person name="Miller P.J."/>
            <person name="Scott M.A."/>
            <person name="Spackman E."/>
            <person name="Goraichik I."/>
            <person name="Dimitrov K.M."/>
            <person name="Suarez D.L."/>
            <person name="Swayne D.E."/>
        </authorList>
    </citation>
    <scope>NUCLEOTIDE SEQUENCE [LARGE SCALE GENOMIC DNA]</scope>
    <source>
        <strain evidence="8 9">DSM 12555</strain>
    </source>
</reference>
<feature type="active site" description="Tele-phosphohistidine intermediate" evidence="5">
    <location>
        <position position="77"/>
    </location>
</feature>
<keyword evidence="9" id="KW-1185">Reference proteome</keyword>
<keyword evidence="6" id="KW-0460">Magnesium</keyword>
<dbReference type="OrthoDB" id="389577at2"/>
<dbReference type="PANTHER" id="PTHR34382">
    <property type="entry name" value="PTS SYSTEM N,N'-DIACETYLCHITOBIOSE-SPECIFIC EIIA COMPONENT"/>
    <property type="match status" value="1"/>
</dbReference>
<evidence type="ECO:0000313" key="9">
    <source>
        <dbReference type="Proteomes" id="UP000192468"/>
    </source>
</evidence>
<keyword evidence="6" id="KW-0479">Metal-binding</keyword>
<protein>
    <submittedName>
        <fullName evidence="8">PTS system, cellobiose-specific IIA component</fullName>
    </submittedName>
</protein>
<evidence type="ECO:0000256" key="6">
    <source>
        <dbReference type="PIRSR" id="PIRSR000699-2"/>
    </source>
</evidence>
<dbReference type="GO" id="GO:0009401">
    <property type="term" value="P:phosphoenolpyruvate-dependent sugar phosphotransferase system"/>
    <property type="evidence" value="ECO:0007669"/>
    <property type="project" value="UniProtKB-KW"/>
</dbReference>
<dbReference type="EMBL" id="FWXH01000007">
    <property type="protein sequence ID" value="SMC24683.1"/>
    <property type="molecule type" value="Genomic_DNA"/>
</dbReference>
<evidence type="ECO:0000256" key="3">
    <source>
        <dbReference type="ARBA" id="ARBA00022679"/>
    </source>
</evidence>
<keyword evidence="2" id="KW-0762">Sugar transport</keyword>
<name>A0A1W1XL32_9CLOT</name>
<dbReference type="PANTHER" id="PTHR34382:SF7">
    <property type="entry name" value="PTS SYSTEM N,N'-DIACETYLCHITOBIOSE-SPECIFIC EIIA COMPONENT"/>
    <property type="match status" value="1"/>
</dbReference>
<dbReference type="STRING" id="1121291.SAMN02745134_02262"/>
<dbReference type="AlphaFoldDB" id="A0A1W1XL32"/>
<dbReference type="GO" id="GO:0016740">
    <property type="term" value="F:transferase activity"/>
    <property type="evidence" value="ECO:0007669"/>
    <property type="project" value="UniProtKB-KW"/>
</dbReference>
<dbReference type="SUPFAM" id="SSF46973">
    <property type="entry name" value="Enzyme IIa from lactose specific PTS, IIa-lac"/>
    <property type="match status" value="1"/>
</dbReference>
<dbReference type="Gene3D" id="1.20.58.80">
    <property type="entry name" value="Phosphotransferase system, lactose/cellobiose-type IIA subunit"/>
    <property type="match status" value="1"/>
</dbReference>
<dbReference type="InterPro" id="IPR003188">
    <property type="entry name" value="PTS_IIA_lac/cel"/>
</dbReference>
<evidence type="ECO:0000256" key="1">
    <source>
        <dbReference type="ARBA" id="ARBA00022448"/>
    </source>
</evidence>
<organism evidence="8 9">
    <name type="scientific">Clostridium acidisoli DSM 12555</name>
    <dbReference type="NCBI Taxonomy" id="1121291"/>
    <lineage>
        <taxon>Bacteria</taxon>
        <taxon>Bacillati</taxon>
        <taxon>Bacillota</taxon>
        <taxon>Clostridia</taxon>
        <taxon>Eubacteriales</taxon>
        <taxon>Clostridiaceae</taxon>
        <taxon>Clostridium</taxon>
    </lineage>
</organism>